<keyword evidence="2" id="KW-1185">Reference proteome</keyword>
<dbReference type="EMBL" id="NKUA01000008">
    <property type="protein sequence ID" value="PYD79287.1"/>
    <property type="molecule type" value="Genomic_DNA"/>
</dbReference>
<sequence>MTPFLSDCPKPDTSWRAVVLFGRNVASYKFALAQSLLEMAERSTTRVLLSDLAEPFSRHLCQHLARVDRQGTSRSSRFLDTCRAFNRDEITATQLRDATTKLGFVNVIDAFHMVGKGPVPHRFFVDERTAGGPPAIRLTDELYKLRERFRADDLADETEARWRLVEGAWQYDLPRANVAVQLDSETQELFVQKVRRVSLSRVRPSLNGYQKGHCFYCGCDMPLAAADVDHFFPWMLRERGLMPDADGIWNLVLACRDCNRGEGGKFASVPSDRLVARLHARNSWLVESHHPLRETIMLQTGQSEEARRSFLRSRQQIARDALIHTWEPAEEHHD</sequence>
<keyword evidence="1" id="KW-0255">Endonuclease</keyword>
<dbReference type="RefSeq" id="WP_110568997.1">
    <property type="nucleotide sequence ID" value="NZ_CP137147.1"/>
</dbReference>
<keyword evidence="1" id="KW-0540">Nuclease</keyword>
<evidence type="ECO:0000313" key="2">
    <source>
        <dbReference type="Proteomes" id="UP000247814"/>
    </source>
</evidence>
<protein>
    <submittedName>
        <fullName evidence="1">HNH endonuclease</fullName>
    </submittedName>
</protein>
<dbReference type="OrthoDB" id="7321232at2"/>
<accession>A0A318QHZ0</accession>
<dbReference type="CDD" id="cd00085">
    <property type="entry name" value="HNHc"/>
    <property type="match status" value="1"/>
</dbReference>
<dbReference type="Gene3D" id="1.10.30.50">
    <property type="match status" value="1"/>
</dbReference>
<dbReference type="InterPro" id="IPR003615">
    <property type="entry name" value="HNH_nuc"/>
</dbReference>
<organism evidence="1 2">
    <name type="scientific">Komagataeibacter sucrofermentans</name>
    <dbReference type="NCBI Taxonomy" id="1053551"/>
    <lineage>
        <taxon>Bacteria</taxon>
        <taxon>Pseudomonadati</taxon>
        <taxon>Pseudomonadota</taxon>
        <taxon>Alphaproteobacteria</taxon>
        <taxon>Acetobacterales</taxon>
        <taxon>Acetobacteraceae</taxon>
        <taxon>Komagataeibacter</taxon>
    </lineage>
</organism>
<dbReference type="Proteomes" id="UP000247814">
    <property type="component" value="Unassembled WGS sequence"/>
</dbReference>
<evidence type="ECO:0000313" key="1">
    <source>
        <dbReference type="EMBL" id="PYD79287.1"/>
    </source>
</evidence>
<gene>
    <name evidence="1" type="ORF">CFR77_07770</name>
</gene>
<comment type="caution">
    <text evidence="1">The sequence shown here is derived from an EMBL/GenBank/DDBJ whole genome shotgun (WGS) entry which is preliminary data.</text>
</comment>
<dbReference type="GO" id="GO:0004519">
    <property type="term" value="F:endonuclease activity"/>
    <property type="evidence" value="ECO:0007669"/>
    <property type="project" value="UniProtKB-KW"/>
</dbReference>
<keyword evidence="1" id="KW-0378">Hydrolase</keyword>
<dbReference type="AlphaFoldDB" id="A0A318QHZ0"/>
<name>A0A318QHZ0_9PROT</name>
<proteinExistence type="predicted"/>
<reference evidence="1 2" key="1">
    <citation type="submission" date="2017-07" db="EMBL/GenBank/DDBJ databases">
        <title>A draft genome sequence of Komagataeibacter sucrofermentans LMG 18788.</title>
        <authorList>
            <person name="Skraban J."/>
            <person name="Cleenwerck I."/>
            <person name="Vandamme P."/>
            <person name="Trcek J."/>
        </authorList>
    </citation>
    <scope>NUCLEOTIDE SEQUENCE [LARGE SCALE GENOMIC DNA]</scope>
    <source>
        <strain evidence="1 2">LMG 18788</strain>
    </source>
</reference>